<reference evidence="1" key="1">
    <citation type="submission" date="2022-10" db="EMBL/GenBank/DDBJ databases">
        <title>Determination and structural analysis of whole genome sequence of Sarocladium strictum F4-1.</title>
        <authorList>
            <person name="Hu L."/>
            <person name="Jiang Y."/>
        </authorList>
    </citation>
    <scope>NUCLEOTIDE SEQUENCE</scope>
    <source>
        <strain evidence="1">F4-1</strain>
    </source>
</reference>
<dbReference type="AlphaFoldDB" id="A0AA39L647"/>
<evidence type="ECO:0000313" key="1">
    <source>
        <dbReference type="EMBL" id="KAK0385532.1"/>
    </source>
</evidence>
<dbReference type="Proteomes" id="UP001175261">
    <property type="component" value="Unassembled WGS sequence"/>
</dbReference>
<dbReference type="EMBL" id="JAPDFR010000006">
    <property type="protein sequence ID" value="KAK0385532.1"/>
    <property type="molecule type" value="Genomic_DNA"/>
</dbReference>
<sequence>MATDAAMMLAYEVPVLGTGPKPCKAECKSFLRITVTPSTSTVTRTISTTITTNSLVPATAHGTSLVTITQTESVVETIPVDVTATETDLETATVTQDVTVTVTGTLPDNGPFKRAVHTPVDNPFACMKLNDKRAVAAGGPVTVRPTKIPQRANSCKSSAAFSSACSCIGVTATTITAPRPTTTKTVMKTLTHVKPSTSTVRTEVTTLTAKTDLVTTTYSTDFVTETVGTEEVDVTVAMQTVIATSTVQISPNPVQTVYLHAVGSSDPSLATSGGLGFTDLNSLRGSTSVFYVDFTSDVSSTQSFGINRLTGAVTAINGPGSAPGEAWYYSSNVGQSSFVLVASADYASSQGGRPAVCKIAQGSGYEFLQCKWGDGGQIADIWTCGSHLNLVQPGFDFSNSCSAATVAYKVPVVQVVRA</sequence>
<proteinExistence type="predicted"/>
<protein>
    <submittedName>
        <fullName evidence="1">Uncharacterized protein</fullName>
    </submittedName>
</protein>
<keyword evidence="2" id="KW-1185">Reference proteome</keyword>
<comment type="caution">
    <text evidence="1">The sequence shown here is derived from an EMBL/GenBank/DDBJ whole genome shotgun (WGS) entry which is preliminary data.</text>
</comment>
<accession>A0AA39L647</accession>
<evidence type="ECO:0000313" key="2">
    <source>
        <dbReference type="Proteomes" id="UP001175261"/>
    </source>
</evidence>
<organism evidence="1 2">
    <name type="scientific">Sarocladium strictum</name>
    <name type="common">Black bundle disease fungus</name>
    <name type="synonym">Acremonium strictum</name>
    <dbReference type="NCBI Taxonomy" id="5046"/>
    <lineage>
        <taxon>Eukaryota</taxon>
        <taxon>Fungi</taxon>
        <taxon>Dikarya</taxon>
        <taxon>Ascomycota</taxon>
        <taxon>Pezizomycotina</taxon>
        <taxon>Sordariomycetes</taxon>
        <taxon>Hypocreomycetidae</taxon>
        <taxon>Hypocreales</taxon>
        <taxon>Sarocladiaceae</taxon>
        <taxon>Sarocladium</taxon>
    </lineage>
</organism>
<gene>
    <name evidence="1" type="ORF">NLU13_6712</name>
</gene>
<name>A0AA39L647_SARSR</name>